<evidence type="ECO:0000313" key="4">
    <source>
        <dbReference type="Proteomes" id="UP000271626"/>
    </source>
</evidence>
<dbReference type="Pfam" id="PF10944">
    <property type="entry name" value="DUF2630"/>
    <property type="match status" value="1"/>
</dbReference>
<dbReference type="AlphaFoldDB" id="A0A3P8KHL4"/>
<evidence type="ECO:0000313" key="5">
    <source>
        <dbReference type="Proteomes" id="UP000676853"/>
    </source>
</evidence>
<organism evidence="3 4">
    <name type="scientific">Tsukamurella paurometabola</name>
    <name type="common">Corynebacterium paurometabolum</name>
    <dbReference type="NCBI Taxonomy" id="2061"/>
    <lineage>
        <taxon>Bacteria</taxon>
        <taxon>Bacillati</taxon>
        <taxon>Actinomycetota</taxon>
        <taxon>Actinomycetes</taxon>
        <taxon>Mycobacteriales</taxon>
        <taxon>Tsukamurellaceae</taxon>
        <taxon>Tsukamurella</taxon>
    </lineage>
</organism>
<dbReference type="OrthoDB" id="7376174at2"/>
<feature type="region of interest" description="Disordered" evidence="1">
    <location>
        <begin position="57"/>
        <end position="81"/>
    </location>
</feature>
<evidence type="ECO:0000256" key="1">
    <source>
        <dbReference type="SAM" id="MobiDB-lite"/>
    </source>
</evidence>
<dbReference type="RefSeq" id="WP_126196772.1">
    <property type="nucleotide sequence ID" value="NZ_CP085954.1"/>
</dbReference>
<dbReference type="EMBL" id="JAGXOE010000005">
    <property type="protein sequence ID" value="MBS4100283.1"/>
    <property type="molecule type" value="Genomic_DNA"/>
</dbReference>
<dbReference type="Proteomes" id="UP000676853">
    <property type="component" value="Unassembled WGS sequence"/>
</dbReference>
<protein>
    <submittedName>
        <fullName evidence="2">DUF2630 family protein</fullName>
    </submittedName>
    <submittedName>
        <fullName evidence="3">Protein of uncharacterized function (DUF2630)</fullName>
    </submittedName>
</protein>
<proteinExistence type="predicted"/>
<name>A0A3P8KHL4_TSUPA</name>
<evidence type="ECO:0000313" key="2">
    <source>
        <dbReference type="EMBL" id="MBS4100283.1"/>
    </source>
</evidence>
<gene>
    <name evidence="2" type="ORF">KFZ73_03435</name>
    <name evidence="3" type="ORF">NCTC10741_02854</name>
</gene>
<keyword evidence="5" id="KW-1185">Reference proteome</keyword>
<accession>A0A3P8KHL4</accession>
<sequence>MTDDALHTRIDALIAEEHALRDKLGAGEISESEEHARLQVLETQLDQAWDLLRQRRARREFGENPDDAATRSANTVENYRN</sequence>
<feature type="compositionally biased region" description="Polar residues" evidence="1">
    <location>
        <begin position="71"/>
        <end position="81"/>
    </location>
</feature>
<reference evidence="3 4" key="1">
    <citation type="submission" date="2018-12" db="EMBL/GenBank/DDBJ databases">
        <authorList>
            <consortium name="Pathogen Informatics"/>
        </authorList>
    </citation>
    <scope>NUCLEOTIDE SEQUENCE [LARGE SCALE GENOMIC DNA]</scope>
    <source>
        <strain evidence="3 4">NCTC10741</strain>
    </source>
</reference>
<dbReference type="EMBL" id="LR131273">
    <property type="protein sequence ID" value="VDR39708.1"/>
    <property type="molecule type" value="Genomic_DNA"/>
</dbReference>
<dbReference type="InterPro" id="IPR020311">
    <property type="entry name" value="Uncharacterised_Rv0898c"/>
</dbReference>
<reference evidence="2 5" key="2">
    <citation type="submission" date="2021-04" db="EMBL/GenBank/DDBJ databases">
        <title>Whole genome sequence analysis of a thiophenic sulfur metabolizing bacteria.</title>
        <authorList>
            <person name="Akhtar N."/>
            <person name="Akram J."/>
            <person name="Aslam A."/>
        </authorList>
    </citation>
    <scope>NUCLEOTIDE SEQUENCE [LARGE SCALE GENOMIC DNA]</scope>
    <source>
        <strain evidence="2 5">3OW</strain>
    </source>
</reference>
<evidence type="ECO:0000313" key="3">
    <source>
        <dbReference type="EMBL" id="VDR39708.1"/>
    </source>
</evidence>
<dbReference type="Proteomes" id="UP000271626">
    <property type="component" value="Chromosome"/>
</dbReference>